<dbReference type="InterPro" id="IPR029787">
    <property type="entry name" value="Nucleotide_cyclase"/>
</dbReference>
<dbReference type="PROSITE" id="PS50883">
    <property type="entry name" value="EAL"/>
    <property type="match status" value="1"/>
</dbReference>
<dbReference type="EMBL" id="JACRAF010000027">
    <property type="protein sequence ID" value="MBI4922015.1"/>
    <property type="molecule type" value="Genomic_DNA"/>
</dbReference>
<dbReference type="CDD" id="cd01948">
    <property type="entry name" value="EAL"/>
    <property type="match status" value="1"/>
</dbReference>
<reference evidence="3" key="1">
    <citation type="submission" date="2020-07" db="EMBL/GenBank/DDBJ databases">
        <title>Huge and variable diversity of episymbiotic CPR bacteria and DPANN archaea in groundwater ecosystems.</title>
        <authorList>
            <person name="He C.Y."/>
            <person name="Keren R."/>
            <person name="Whittaker M."/>
            <person name="Farag I.F."/>
            <person name="Doudna J."/>
            <person name="Cate J.H.D."/>
            <person name="Banfield J.F."/>
        </authorList>
    </citation>
    <scope>NUCLEOTIDE SEQUENCE</scope>
    <source>
        <strain evidence="3">NC_groundwater_1586_Pr3_B-0.1um_66_15</strain>
    </source>
</reference>
<dbReference type="SMART" id="SM00052">
    <property type="entry name" value="EAL"/>
    <property type="match status" value="1"/>
</dbReference>
<dbReference type="SUPFAM" id="SSF141868">
    <property type="entry name" value="EAL domain-like"/>
    <property type="match status" value="1"/>
</dbReference>
<evidence type="ECO:0000259" key="2">
    <source>
        <dbReference type="PROSITE" id="PS50887"/>
    </source>
</evidence>
<dbReference type="Gene3D" id="3.30.70.270">
    <property type="match status" value="1"/>
</dbReference>
<organism evidence="3 4">
    <name type="scientific">Devosia nanyangense</name>
    <dbReference type="NCBI Taxonomy" id="1228055"/>
    <lineage>
        <taxon>Bacteria</taxon>
        <taxon>Pseudomonadati</taxon>
        <taxon>Pseudomonadota</taxon>
        <taxon>Alphaproteobacteria</taxon>
        <taxon>Hyphomicrobiales</taxon>
        <taxon>Devosiaceae</taxon>
        <taxon>Devosia</taxon>
    </lineage>
</organism>
<protein>
    <submittedName>
        <fullName evidence="3">EAL domain-containing protein</fullName>
    </submittedName>
</protein>
<dbReference type="PROSITE" id="PS50887">
    <property type="entry name" value="GGDEF"/>
    <property type="match status" value="1"/>
</dbReference>
<dbReference type="InterPro" id="IPR001633">
    <property type="entry name" value="EAL_dom"/>
</dbReference>
<dbReference type="InterPro" id="IPR035919">
    <property type="entry name" value="EAL_sf"/>
</dbReference>
<dbReference type="PANTHER" id="PTHR44757:SF2">
    <property type="entry name" value="BIOFILM ARCHITECTURE MAINTENANCE PROTEIN MBAA"/>
    <property type="match status" value="1"/>
</dbReference>
<dbReference type="PANTHER" id="PTHR44757">
    <property type="entry name" value="DIGUANYLATE CYCLASE DGCP"/>
    <property type="match status" value="1"/>
</dbReference>
<evidence type="ECO:0000313" key="4">
    <source>
        <dbReference type="Proteomes" id="UP000782610"/>
    </source>
</evidence>
<comment type="caution">
    <text evidence="3">The sequence shown here is derived from an EMBL/GenBank/DDBJ whole genome shotgun (WGS) entry which is preliminary data.</text>
</comment>
<dbReference type="CDD" id="cd01949">
    <property type="entry name" value="GGDEF"/>
    <property type="match status" value="1"/>
</dbReference>
<feature type="domain" description="EAL" evidence="1">
    <location>
        <begin position="453"/>
        <end position="703"/>
    </location>
</feature>
<feature type="domain" description="GGDEF" evidence="2">
    <location>
        <begin position="311"/>
        <end position="444"/>
    </location>
</feature>
<dbReference type="NCBIfam" id="TIGR00254">
    <property type="entry name" value="GGDEF"/>
    <property type="match status" value="1"/>
</dbReference>
<name>A0A933L465_9HYPH</name>
<evidence type="ECO:0000259" key="1">
    <source>
        <dbReference type="PROSITE" id="PS50883"/>
    </source>
</evidence>
<dbReference type="InterPro" id="IPR007892">
    <property type="entry name" value="CHASE4"/>
</dbReference>
<sequence>MTLGFILWSAQGVDERSLEHEINLARHVISAQLDRIPHDQESVTIWDDSINHLKPALDTHWVDVNLGVWMSDFFGHDEVIVLDASNRPIYAMAEGEMTGLEAARDALPTLNPLISELRRKISGGGLDAYEAGTAPNPPRASDLVVVHGVLSLVSMTPIISDSGDIVQARGTEYIHVSMVHLAAAYAGRLGEEYLIPDASFTEAASGVPDRAMLPLSNRAGRFITFLEWTRTSPGQAMLNQTIPAIAGAFLIAGIIAFLLVDQLWRKSRALEAGRADAEHQARHDRLTGLPNRANFEAELAHVLAERPTRERRISLLMLDLDRFKAVNDTLGHRAGDDLIRAVSQRLRQLVAPGDHLARLGGDEFALIHFHAPGPDDPLALSKRIIEALGKPFDVHGSEAFVGASIGIATAEGGEADSREVARKADIALYEAKATGRNRAVFFEESMSELLQNRHMIEGELREALRRDDQLSVAFQPLYGADHTSMIGAEALARWHNPRLGQVSPAHFISIAESSGLIERLGQFVLRQACELGAKWPGRTIAVNMSPVQLRNPRFPQEVFAVLRETGMRPGDLELEITEGILLEDASIASEALHIFRSSGIRIALDDFGTGYSSLNYLKRYPVDRIKIDRSFVSQLAPGHVSVAIVEAMVRLAHALKIEVTAEGVETEEQVKVLTDLGCNIFQGFLLSPPITAAALEAMLGHPVRHVDDAKVA</sequence>
<dbReference type="Pfam" id="PF00563">
    <property type="entry name" value="EAL"/>
    <property type="match status" value="1"/>
</dbReference>
<dbReference type="Proteomes" id="UP000782610">
    <property type="component" value="Unassembled WGS sequence"/>
</dbReference>
<dbReference type="InterPro" id="IPR052155">
    <property type="entry name" value="Biofilm_reg_signaling"/>
</dbReference>
<proteinExistence type="predicted"/>
<dbReference type="SMART" id="SM00267">
    <property type="entry name" value="GGDEF"/>
    <property type="match status" value="1"/>
</dbReference>
<dbReference type="SUPFAM" id="SSF55073">
    <property type="entry name" value="Nucleotide cyclase"/>
    <property type="match status" value="1"/>
</dbReference>
<dbReference type="InterPro" id="IPR000160">
    <property type="entry name" value="GGDEF_dom"/>
</dbReference>
<dbReference type="AlphaFoldDB" id="A0A933L465"/>
<dbReference type="Pfam" id="PF00990">
    <property type="entry name" value="GGDEF"/>
    <property type="match status" value="1"/>
</dbReference>
<accession>A0A933L465</accession>
<gene>
    <name evidence="3" type="ORF">HY834_09720</name>
</gene>
<dbReference type="Gene3D" id="3.20.20.450">
    <property type="entry name" value="EAL domain"/>
    <property type="match status" value="1"/>
</dbReference>
<evidence type="ECO:0000313" key="3">
    <source>
        <dbReference type="EMBL" id="MBI4922015.1"/>
    </source>
</evidence>
<dbReference type="InterPro" id="IPR043128">
    <property type="entry name" value="Rev_trsase/Diguanyl_cyclase"/>
</dbReference>
<dbReference type="Pfam" id="PF05228">
    <property type="entry name" value="CHASE4"/>
    <property type="match status" value="1"/>
</dbReference>